<keyword evidence="4 7" id="KW-1133">Transmembrane helix</keyword>
<feature type="transmembrane region" description="Helical" evidence="7">
    <location>
        <begin position="102"/>
        <end position="130"/>
    </location>
</feature>
<keyword evidence="3 7" id="KW-0812">Transmembrane</keyword>
<dbReference type="PANTHER" id="PTHR43243">
    <property type="entry name" value="INNER MEMBRANE TRANSPORTER YGJI-RELATED"/>
    <property type="match status" value="1"/>
</dbReference>
<proteinExistence type="predicted"/>
<feature type="transmembrane region" description="Helical" evidence="7">
    <location>
        <begin position="377"/>
        <end position="396"/>
    </location>
</feature>
<dbReference type="PIRSF" id="PIRSF006060">
    <property type="entry name" value="AA_transporter"/>
    <property type="match status" value="1"/>
</dbReference>
<evidence type="ECO:0000256" key="2">
    <source>
        <dbReference type="ARBA" id="ARBA00022448"/>
    </source>
</evidence>
<dbReference type="PANTHER" id="PTHR43243:SF4">
    <property type="entry name" value="CATIONIC AMINO ACID TRANSPORTER 4"/>
    <property type="match status" value="1"/>
</dbReference>
<feature type="transmembrane region" description="Helical" evidence="7">
    <location>
        <begin position="59"/>
        <end position="81"/>
    </location>
</feature>
<reference evidence="8 9" key="1">
    <citation type="submission" date="2022-10" db="EMBL/GenBank/DDBJ databases">
        <title>The complete genomes of actinobacterial strains from the NBC collection.</title>
        <authorList>
            <person name="Joergensen T.S."/>
            <person name="Alvarez Arevalo M."/>
            <person name="Sterndorff E.B."/>
            <person name="Faurdal D."/>
            <person name="Vuksanovic O."/>
            <person name="Mourched A.-S."/>
            <person name="Charusanti P."/>
            <person name="Shaw S."/>
            <person name="Blin K."/>
            <person name="Weber T."/>
        </authorList>
    </citation>
    <scope>NUCLEOTIDE SEQUENCE [LARGE SCALE GENOMIC DNA]</scope>
    <source>
        <strain evidence="8 9">NBC_00156</strain>
    </source>
</reference>
<dbReference type="Proteomes" id="UP001622557">
    <property type="component" value="Chromosome"/>
</dbReference>
<evidence type="ECO:0000256" key="6">
    <source>
        <dbReference type="SAM" id="MobiDB-lite"/>
    </source>
</evidence>
<feature type="transmembrane region" description="Helical" evidence="7">
    <location>
        <begin position="181"/>
        <end position="201"/>
    </location>
</feature>
<feature type="transmembrane region" description="Helical" evidence="7">
    <location>
        <begin position="278"/>
        <end position="302"/>
    </location>
</feature>
<feature type="transmembrane region" description="Helical" evidence="7">
    <location>
        <begin position="236"/>
        <end position="257"/>
    </location>
</feature>
<evidence type="ECO:0000256" key="1">
    <source>
        <dbReference type="ARBA" id="ARBA00004141"/>
    </source>
</evidence>
<evidence type="ECO:0000256" key="4">
    <source>
        <dbReference type="ARBA" id="ARBA00022989"/>
    </source>
</evidence>
<feature type="transmembrane region" description="Helical" evidence="7">
    <location>
        <begin position="455"/>
        <end position="474"/>
    </location>
</feature>
<evidence type="ECO:0000256" key="3">
    <source>
        <dbReference type="ARBA" id="ARBA00022692"/>
    </source>
</evidence>
<evidence type="ECO:0000313" key="9">
    <source>
        <dbReference type="Proteomes" id="UP001622557"/>
    </source>
</evidence>
<organism evidence="8 9">
    <name type="scientific">Streptomyces achromogenes</name>
    <dbReference type="NCBI Taxonomy" id="67255"/>
    <lineage>
        <taxon>Bacteria</taxon>
        <taxon>Bacillati</taxon>
        <taxon>Actinomycetota</taxon>
        <taxon>Actinomycetes</taxon>
        <taxon>Kitasatosporales</taxon>
        <taxon>Streptomycetaceae</taxon>
        <taxon>Streptomyces</taxon>
    </lineage>
</organism>
<accession>A0ABZ1KRB3</accession>
<feature type="region of interest" description="Disordered" evidence="6">
    <location>
        <begin position="484"/>
        <end position="516"/>
    </location>
</feature>
<dbReference type="RefSeq" id="WP_405448355.1">
    <property type="nucleotide sequence ID" value="NZ_CP108164.1"/>
</dbReference>
<evidence type="ECO:0000256" key="7">
    <source>
        <dbReference type="SAM" id="Phobius"/>
    </source>
</evidence>
<feature type="compositionally biased region" description="Low complexity" evidence="6">
    <location>
        <begin position="500"/>
        <end position="516"/>
    </location>
</feature>
<keyword evidence="9" id="KW-1185">Reference proteome</keyword>
<dbReference type="InterPro" id="IPR002293">
    <property type="entry name" value="AA/rel_permease1"/>
</dbReference>
<name>A0ABZ1KRB3_STRAH</name>
<feature type="transmembrane region" description="Helical" evidence="7">
    <location>
        <begin position="402"/>
        <end position="419"/>
    </location>
</feature>
<comment type="subcellular location">
    <subcellularLocation>
        <location evidence="1">Membrane</location>
        <topology evidence="1">Multi-pass membrane protein</topology>
    </subcellularLocation>
</comment>
<gene>
    <name evidence="8" type="ORF">OG350_19165</name>
</gene>
<evidence type="ECO:0000313" key="8">
    <source>
        <dbReference type="EMBL" id="WTQ82289.1"/>
    </source>
</evidence>
<feature type="transmembrane region" description="Helical" evidence="7">
    <location>
        <begin position="150"/>
        <end position="169"/>
    </location>
</feature>
<protein>
    <submittedName>
        <fullName evidence="8">Amino acid permease</fullName>
    </submittedName>
</protein>
<evidence type="ECO:0000256" key="5">
    <source>
        <dbReference type="ARBA" id="ARBA00023136"/>
    </source>
</evidence>
<keyword evidence="2" id="KW-0813">Transport</keyword>
<dbReference type="GeneID" id="97282589"/>
<sequence length="516" mass="53155">MRVKSVEQVLSSAEGGDGHGRLRRDQGWFDLVVTGVGMVLGTGIFVFTGQVARQMAGPAVAVSFVLAAVVCGCAALCYAELASALPVAGSAYTFTYATLGELAAWVIGWALMLELTLSACVVAVGWSGYLQSLLDSAGIHLPTAVSGGDGSFVNLPAMLLIVLLVGVLIRGGTLSKGATQVLVAIKAAVVLFVIVVGSFFVKASHYSPFVPPSAPAETASGVHTPLLQAFLPGTPSAFGVTGVITAAAMVFVAYIGFDVVATSAEETRRPQRDLPIGLLGSLLIVTVLYVAVSLVLTGMQSYSRLSVEAPVAEAFKAVGHPMVGAVISVGVVVGLVTVCLVSIRGQSRVLLAMSRDRLLPAVFAAVHPRYATPHRSLLALGVVMALLSGFVDIGVLADLVNIGTLFAFVLVSVGVIVLRRTRPDLPRPFRVPLVPLLPGISFAACLYLMVNLSLLTWLTFAIWLAAGLALYAAYGRRRSVFAGRSASPAPSAPGAPTEPPAAAVGGPVGAAAGRES</sequence>
<dbReference type="Pfam" id="PF13520">
    <property type="entry name" value="AA_permease_2"/>
    <property type="match status" value="1"/>
</dbReference>
<dbReference type="EMBL" id="CP108164">
    <property type="protein sequence ID" value="WTQ82289.1"/>
    <property type="molecule type" value="Genomic_DNA"/>
</dbReference>
<feature type="transmembrane region" description="Helical" evidence="7">
    <location>
        <begin position="28"/>
        <end position="47"/>
    </location>
</feature>
<feature type="transmembrane region" description="Helical" evidence="7">
    <location>
        <begin position="431"/>
        <end position="449"/>
    </location>
</feature>
<dbReference type="Gene3D" id="1.20.1740.10">
    <property type="entry name" value="Amino acid/polyamine transporter I"/>
    <property type="match status" value="1"/>
</dbReference>
<feature type="compositionally biased region" description="Pro residues" evidence="6">
    <location>
        <begin position="490"/>
        <end position="499"/>
    </location>
</feature>
<keyword evidence="5 7" id="KW-0472">Membrane</keyword>
<feature type="transmembrane region" description="Helical" evidence="7">
    <location>
        <begin position="322"/>
        <end position="343"/>
    </location>
</feature>